<evidence type="ECO:0000313" key="2">
    <source>
        <dbReference type="Proteomes" id="UP000236321"/>
    </source>
</evidence>
<dbReference type="EMBL" id="BEYQ01000006">
    <property type="protein sequence ID" value="GBD52914.1"/>
    <property type="molecule type" value="Genomic_DNA"/>
</dbReference>
<protein>
    <submittedName>
        <fullName evidence="1">Uncharacterized protein</fullName>
    </submittedName>
</protein>
<dbReference type="Proteomes" id="UP000236321">
    <property type="component" value="Unassembled WGS sequence"/>
</dbReference>
<proteinExistence type="predicted"/>
<evidence type="ECO:0000313" key="1">
    <source>
        <dbReference type="EMBL" id="GBD52914.1"/>
    </source>
</evidence>
<organism evidence="1 2">
    <name type="scientific">Microcystis aeruginosa NIES-298</name>
    <dbReference type="NCBI Taxonomy" id="449468"/>
    <lineage>
        <taxon>Bacteria</taxon>
        <taxon>Bacillati</taxon>
        <taxon>Cyanobacteriota</taxon>
        <taxon>Cyanophyceae</taxon>
        <taxon>Oscillatoriophycideae</taxon>
        <taxon>Chroococcales</taxon>
        <taxon>Microcystaceae</taxon>
        <taxon>Microcystis</taxon>
    </lineage>
</organism>
<reference evidence="2" key="1">
    <citation type="submission" date="2017-12" db="EMBL/GenBank/DDBJ databases">
        <title>Improved Draft Genome Sequence of Microcystis aeruginosa NIES-298, a Microcystin-Producing Cyanobacterium from Lake Kasumigaura, Japan.</title>
        <authorList>
            <person name="Yamaguchi H."/>
            <person name="Suzuki S."/>
            <person name="Kawachi M."/>
        </authorList>
    </citation>
    <scope>NUCLEOTIDE SEQUENCE [LARGE SCALE GENOMIC DNA]</scope>
    <source>
        <strain evidence="2">NIES-298</strain>
    </source>
</reference>
<sequence length="186" mass="21248">MTRKFIACKQQVFNRGVPPDSFLNELIDWAKQAPDDIFTPNDKHDIYSNVKPELGPWQGVLHRKAVMLEVLRVLGGFESSWNWNEGRDTTNPDSNTPCSEEAGIFQCSGDSMDFDPSLKKLLKDTSGKTDCETFIKVSKSNHKFAIEYCARLLRFTVNHHGPVKRKEINPWLKRNAVVEFQGFLSD</sequence>
<dbReference type="AlphaFoldDB" id="A0A2H6BRV6"/>
<comment type="caution">
    <text evidence="1">The sequence shown here is derived from an EMBL/GenBank/DDBJ whole genome shotgun (WGS) entry which is preliminary data.</text>
</comment>
<name>A0A2H6BRV6_MICAE</name>
<dbReference type="RefSeq" id="WP_016516133.1">
    <property type="nucleotide sequence ID" value="NZ_BEIU01000015.1"/>
</dbReference>
<gene>
    <name evidence="1" type="ORF">BGM30_20070</name>
</gene>
<accession>A0A2H6BRV6</accession>